<dbReference type="EMBL" id="BMNE01000002">
    <property type="protein sequence ID" value="GGN76932.1"/>
    <property type="molecule type" value="Genomic_DNA"/>
</dbReference>
<proteinExistence type="predicted"/>
<accession>A0ABQ2KC22</accession>
<feature type="domain" description="AB hydrolase-1" evidence="1">
    <location>
        <begin position="26"/>
        <end position="249"/>
    </location>
</feature>
<gene>
    <name evidence="2" type="ORF">GCM10011610_22850</name>
</gene>
<dbReference type="InterPro" id="IPR000073">
    <property type="entry name" value="AB_hydrolase_1"/>
</dbReference>
<dbReference type="Gene3D" id="3.40.50.1820">
    <property type="entry name" value="alpha/beta hydrolase"/>
    <property type="match status" value="1"/>
</dbReference>
<dbReference type="Pfam" id="PF00561">
    <property type="entry name" value="Abhydrolase_1"/>
    <property type="match status" value="1"/>
</dbReference>
<dbReference type="Proteomes" id="UP000658127">
    <property type="component" value="Unassembled WGS sequence"/>
</dbReference>
<keyword evidence="3" id="KW-1185">Reference proteome</keyword>
<dbReference type="InterPro" id="IPR050266">
    <property type="entry name" value="AB_hydrolase_sf"/>
</dbReference>
<dbReference type="PANTHER" id="PTHR43798">
    <property type="entry name" value="MONOACYLGLYCEROL LIPASE"/>
    <property type="match status" value="1"/>
</dbReference>
<evidence type="ECO:0000259" key="1">
    <source>
        <dbReference type="Pfam" id="PF00561"/>
    </source>
</evidence>
<evidence type="ECO:0000313" key="3">
    <source>
        <dbReference type="Proteomes" id="UP000658127"/>
    </source>
</evidence>
<organism evidence="2 3">
    <name type="scientific">Nocardia rhizosphaerihabitans</name>
    <dbReference type="NCBI Taxonomy" id="1691570"/>
    <lineage>
        <taxon>Bacteria</taxon>
        <taxon>Bacillati</taxon>
        <taxon>Actinomycetota</taxon>
        <taxon>Actinomycetes</taxon>
        <taxon>Mycobacteriales</taxon>
        <taxon>Nocardiaceae</taxon>
        <taxon>Nocardia</taxon>
    </lineage>
</organism>
<dbReference type="PRINTS" id="PR00111">
    <property type="entry name" value="ABHYDROLASE"/>
</dbReference>
<sequence>MYLSSMPYVHSDSVNIHFRTGTVRGPTVLLAHGFLMDESMFDPIRTILAHNDINVIAWDARGHGRTGYGREPRFDYWDLAEDGLRVLDAVGVERAVVGGMSQGGYAALRMALLAPERVAGLALLDTEAGACTRADETYYEEFFGEWCGAGELVPLAEKLAPQLIGGDRPDIWRWWITRWLTHDRATIHPAARCLIDRDSVLDRLGEITAPALVLRGEHDHSSTAEKCAQLATGLPGARGVRTVAGAGHGCALTHPEQVAAALIELVTACTPDLAAPVAVAGI</sequence>
<dbReference type="SUPFAM" id="SSF53474">
    <property type="entry name" value="alpha/beta-Hydrolases"/>
    <property type="match status" value="1"/>
</dbReference>
<dbReference type="InterPro" id="IPR029058">
    <property type="entry name" value="AB_hydrolase_fold"/>
</dbReference>
<name>A0ABQ2KC22_9NOCA</name>
<reference evidence="3" key="1">
    <citation type="journal article" date="2019" name="Int. J. Syst. Evol. Microbiol.">
        <title>The Global Catalogue of Microorganisms (GCM) 10K type strain sequencing project: providing services to taxonomists for standard genome sequencing and annotation.</title>
        <authorList>
            <consortium name="The Broad Institute Genomics Platform"/>
            <consortium name="The Broad Institute Genome Sequencing Center for Infectious Disease"/>
            <person name="Wu L."/>
            <person name="Ma J."/>
        </authorList>
    </citation>
    <scope>NUCLEOTIDE SEQUENCE [LARGE SCALE GENOMIC DNA]</scope>
    <source>
        <strain evidence="3">CGMCC 4.7329</strain>
    </source>
</reference>
<protein>
    <submittedName>
        <fullName evidence="2">2-succinyl-6-hydroxy-2, 4-cyclohexadiene-1-carboxylate synthase</fullName>
    </submittedName>
</protein>
<comment type="caution">
    <text evidence="2">The sequence shown here is derived from an EMBL/GenBank/DDBJ whole genome shotgun (WGS) entry which is preliminary data.</text>
</comment>
<evidence type="ECO:0000313" key="2">
    <source>
        <dbReference type="EMBL" id="GGN76932.1"/>
    </source>
</evidence>